<sequence length="106" mass="12335">MAPDNTIYGATKRRCQPPKMIKRANELTNNISPKEMLNNALLLHQEHQEKYCIDPSSKTLIQMKHGNWNEIKTPQQRERLKMIQLKNAFNPSELYKTKAVSKSKLT</sequence>
<comment type="caution">
    <text evidence="1">The sequence shown here is derived from an EMBL/GenBank/DDBJ whole genome shotgun (WGS) entry which is preliminary data.</text>
</comment>
<evidence type="ECO:0000313" key="1">
    <source>
        <dbReference type="EMBL" id="GFS11915.1"/>
    </source>
</evidence>
<evidence type="ECO:0008006" key="3">
    <source>
        <dbReference type="Google" id="ProtNLM"/>
    </source>
</evidence>
<accession>A0AAV4IQH2</accession>
<evidence type="ECO:0000313" key="2">
    <source>
        <dbReference type="Proteomes" id="UP000762676"/>
    </source>
</evidence>
<dbReference type="EMBL" id="BMAT01006393">
    <property type="protein sequence ID" value="GFS11915.1"/>
    <property type="molecule type" value="Genomic_DNA"/>
</dbReference>
<dbReference type="AlphaFoldDB" id="A0AAV4IQH2"/>
<proteinExistence type="predicted"/>
<protein>
    <recommendedName>
        <fullName evidence="3">HMG box domain-containing protein</fullName>
    </recommendedName>
</protein>
<reference evidence="1 2" key="1">
    <citation type="journal article" date="2021" name="Elife">
        <title>Chloroplast acquisition without the gene transfer in kleptoplastic sea slugs, Plakobranchus ocellatus.</title>
        <authorList>
            <person name="Maeda T."/>
            <person name="Takahashi S."/>
            <person name="Yoshida T."/>
            <person name="Shimamura S."/>
            <person name="Takaki Y."/>
            <person name="Nagai Y."/>
            <person name="Toyoda A."/>
            <person name="Suzuki Y."/>
            <person name="Arimoto A."/>
            <person name="Ishii H."/>
            <person name="Satoh N."/>
            <person name="Nishiyama T."/>
            <person name="Hasebe M."/>
            <person name="Maruyama T."/>
            <person name="Minagawa J."/>
            <person name="Obokata J."/>
            <person name="Shigenobu S."/>
        </authorList>
    </citation>
    <scope>NUCLEOTIDE SEQUENCE [LARGE SCALE GENOMIC DNA]</scope>
</reference>
<name>A0AAV4IQH2_9GAST</name>
<gene>
    <name evidence="1" type="ORF">ElyMa_003098700</name>
</gene>
<dbReference type="Proteomes" id="UP000762676">
    <property type="component" value="Unassembled WGS sequence"/>
</dbReference>
<keyword evidence="2" id="KW-1185">Reference proteome</keyword>
<organism evidence="1 2">
    <name type="scientific">Elysia marginata</name>
    <dbReference type="NCBI Taxonomy" id="1093978"/>
    <lineage>
        <taxon>Eukaryota</taxon>
        <taxon>Metazoa</taxon>
        <taxon>Spiralia</taxon>
        <taxon>Lophotrochozoa</taxon>
        <taxon>Mollusca</taxon>
        <taxon>Gastropoda</taxon>
        <taxon>Heterobranchia</taxon>
        <taxon>Euthyneura</taxon>
        <taxon>Panpulmonata</taxon>
        <taxon>Sacoglossa</taxon>
        <taxon>Placobranchoidea</taxon>
        <taxon>Plakobranchidae</taxon>
        <taxon>Elysia</taxon>
    </lineage>
</organism>